<dbReference type="InterPro" id="IPR035948">
    <property type="entry name" value="YwqG-like_sf"/>
</dbReference>
<name>A0A345IF42_9DEIO</name>
<dbReference type="KEGG" id="dwu:DVJ83_03090"/>
<dbReference type="PANTHER" id="PTHR36436:SF6">
    <property type="entry name" value="SLL5081 PROTEIN"/>
    <property type="match status" value="1"/>
</dbReference>
<dbReference type="Gene3D" id="2.30.320.10">
    <property type="entry name" value="YwqG-like"/>
    <property type="match status" value="1"/>
</dbReference>
<evidence type="ECO:0000256" key="1">
    <source>
        <dbReference type="SAM" id="SignalP"/>
    </source>
</evidence>
<dbReference type="Pfam" id="PF09234">
    <property type="entry name" value="DUF1963"/>
    <property type="match status" value="1"/>
</dbReference>
<proteinExistence type="predicted"/>
<dbReference type="Proteomes" id="UP000253744">
    <property type="component" value="Chromosome"/>
</dbReference>
<evidence type="ECO:0000313" key="3">
    <source>
        <dbReference type="Proteomes" id="UP000253744"/>
    </source>
</evidence>
<sequence length="460" mass="51661">MASYWLLPFLGAAFLLSPASPAGEFNMTRTDRPLRQLEQYLQPQTGERARLSFDGQTTRLRREGQTATQTPPPFDEAAEREKLRAQMEQNASAPEFRMWREMLIGRLGSREAARQEFLRLGLPQKLWDELDTFDRRMGRTPSDAPNVVPESYSSALVTAEEVQNSPLWNPPAELRRRFASIWAAEINIVPPGAEVGLWERSLELAREGFLRISPRRADGSLWLTPGLEPHRAELRGLERPVVRPYPTAGQPTPWDSKFGGVPYRPVGSAWPLDVHGAPLPFLAQIDLAQANAGGHLPDLPRRGLLQFFVSHAGERVLYWPDPVQDEAALTREVPELEDYQEEMFSPPEQAMGFVPDSELPSSLDDRLGFARSADETDQQGEDNANLRPNGHRLRGYPMVINTFHPAAENVQLLFQFDGDDYGGQLFGDSGGMGGWVGFFIRPDDLGNLDFSRVWAELDAF</sequence>
<feature type="chain" id="PRO_5017013958" evidence="1">
    <location>
        <begin position="23"/>
        <end position="460"/>
    </location>
</feature>
<dbReference type="STRING" id="1288484.GCA_000348665_02018"/>
<reference evidence="2 3" key="1">
    <citation type="submission" date="2018-07" db="EMBL/GenBank/DDBJ databases">
        <title>Complete Genome and Methylome Analysis of Deinococcus wulumuqiensis NEB 479.</title>
        <authorList>
            <person name="Fomenkov A."/>
            <person name="Luyten Y."/>
            <person name="Vincze T."/>
            <person name="Anton B.P."/>
            <person name="Clark T."/>
            <person name="Roberts R.J."/>
            <person name="Morgan R.D."/>
        </authorList>
    </citation>
    <scope>NUCLEOTIDE SEQUENCE [LARGE SCALE GENOMIC DNA]</scope>
    <source>
        <strain evidence="2 3">NEB 479</strain>
    </source>
</reference>
<evidence type="ECO:0000313" key="2">
    <source>
        <dbReference type="EMBL" id="AXG98314.1"/>
    </source>
</evidence>
<accession>A0A345IF42</accession>
<dbReference type="EMBL" id="CP031158">
    <property type="protein sequence ID" value="AXG98314.1"/>
    <property type="molecule type" value="Genomic_DNA"/>
</dbReference>
<keyword evidence="1" id="KW-0732">Signal</keyword>
<organism evidence="2 3">
    <name type="scientific">Deinococcus wulumuqiensis</name>
    <dbReference type="NCBI Taxonomy" id="980427"/>
    <lineage>
        <taxon>Bacteria</taxon>
        <taxon>Thermotogati</taxon>
        <taxon>Deinococcota</taxon>
        <taxon>Deinococci</taxon>
        <taxon>Deinococcales</taxon>
        <taxon>Deinococcaceae</taxon>
        <taxon>Deinococcus</taxon>
    </lineage>
</organism>
<dbReference type="SUPFAM" id="SSF103032">
    <property type="entry name" value="Hypothetical protein YwqG"/>
    <property type="match status" value="1"/>
</dbReference>
<protein>
    <submittedName>
        <fullName evidence="2">DUF1963 domain-containing protein</fullName>
    </submittedName>
</protein>
<gene>
    <name evidence="2" type="ORF">DVJ83_03090</name>
</gene>
<dbReference type="AlphaFoldDB" id="A0A345IF42"/>
<feature type="signal peptide" evidence="1">
    <location>
        <begin position="1"/>
        <end position="22"/>
    </location>
</feature>
<dbReference type="PANTHER" id="PTHR36436">
    <property type="entry name" value="SLL5081 PROTEIN"/>
    <property type="match status" value="1"/>
</dbReference>
<dbReference type="InterPro" id="IPR015315">
    <property type="entry name" value="DUF1963"/>
</dbReference>